<dbReference type="Pfam" id="PF20150">
    <property type="entry name" value="2EXR"/>
    <property type="match status" value="1"/>
</dbReference>
<feature type="domain" description="2EXR" evidence="2">
    <location>
        <begin position="3"/>
        <end position="103"/>
    </location>
</feature>
<gene>
    <name evidence="3" type="ORF">CTRI78_v008942</name>
</gene>
<evidence type="ECO:0000259" key="2">
    <source>
        <dbReference type="Pfam" id="PF20150"/>
    </source>
</evidence>
<accession>A0A4R8QRX6</accession>
<name>A0A4R8QRX6_COLTR</name>
<proteinExistence type="predicted"/>
<organism evidence="3 4">
    <name type="scientific">Colletotrichum trifolii</name>
    <dbReference type="NCBI Taxonomy" id="5466"/>
    <lineage>
        <taxon>Eukaryota</taxon>
        <taxon>Fungi</taxon>
        <taxon>Dikarya</taxon>
        <taxon>Ascomycota</taxon>
        <taxon>Pezizomycotina</taxon>
        <taxon>Sordariomycetes</taxon>
        <taxon>Hypocreomycetidae</taxon>
        <taxon>Glomerellales</taxon>
        <taxon>Glomerellaceae</taxon>
        <taxon>Colletotrichum</taxon>
        <taxon>Colletotrichum orbiculare species complex</taxon>
    </lineage>
</organism>
<dbReference type="EMBL" id="RYZW01000114">
    <property type="protein sequence ID" value="TDZ46164.1"/>
    <property type="molecule type" value="Genomic_DNA"/>
</dbReference>
<protein>
    <recommendedName>
        <fullName evidence="2">2EXR domain-containing protein</fullName>
    </recommendedName>
</protein>
<evidence type="ECO:0000313" key="4">
    <source>
        <dbReference type="Proteomes" id="UP000295703"/>
    </source>
</evidence>
<evidence type="ECO:0000313" key="3">
    <source>
        <dbReference type="EMBL" id="TDZ46164.1"/>
    </source>
</evidence>
<sequence>MSFTRFNELPPELRLMIWKEALPDDVPEIYFNRAFVPTRWPRINRTCLPRTPLVVDIDTPSWTQACRESRAFFFNSALSRITFRTCNANFPVPVREFRWDFDIFHSYPALDFFEPKGTPWIDDCWEKLQYISIDLRNTNPLMVIVLYLVRHLKERLPNLRRLSFVGPPDDARVPDSWFGETELEDGLFAAYSRYATQRHRQVSVQGEYRCSRAKDTLGRKPKIHRSAGALQEFTRRRTTENEENSLLSNSQTETQGGVGSLSEKSDFQICHVTMGQY</sequence>
<feature type="compositionally biased region" description="Polar residues" evidence="1">
    <location>
        <begin position="245"/>
        <end position="255"/>
    </location>
</feature>
<comment type="caution">
    <text evidence="3">The sequence shown here is derived from an EMBL/GenBank/DDBJ whole genome shotgun (WGS) entry which is preliminary data.</text>
</comment>
<reference evidence="3 4" key="1">
    <citation type="submission" date="2018-12" db="EMBL/GenBank/DDBJ databases">
        <title>Genome sequence and assembly of Colletotrichum trifolii.</title>
        <authorList>
            <person name="Gan P."/>
            <person name="Shirasu K."/>
        </authorList>
    </citation>
    <scope>NUCLEOTIDE SEQUENCE [LARGE SCALE GENOMIC DNA]</scope>
    <source>
        <strain evidence="3 4">543-2</strain>
    </source>
</reference>
<evidence type="ECO:0000256" key="1">
    <source>
        <dbReference type="SAM" id="MobiDB-lite"/>
    </source>
</evidence>
<dbReference type="Proteomes" id="UP000295703">
    <property type="component" value="Unassembled WGS sequence"/>
</dbReference>
<dbReference type="InterPro" id="IPR045518">
    <property type="entry name" value="2EXR"/>
</dbReference>
<feature type="region of interest" description="Disordered" evidence="1">
    <location>
        <begin position="236"/>
        <end position="261"/>
    </location>
</feature>
<keyword evidence="4" id="KW-1185">Reference proteome</keyword>
<dbReference type="AlphaFoldDB" id="A0A4R8QRX6"/>